<evidence type="ECO:0000256" key="1">
    <source>
        <dbReference type="SAM" id="MobiDB-lite"/>
    </source>
</evidence>
<protein>
    <submittedName>
        <fullName evidence="2">Uncharacterized protein</fullName>
    </submittedName>
</protein>
<sequence length="285" mass="31971">MSSLPGFFKVISGRNLVRRVQGAFSGFGGHVRSYSDTTKSDSNSKQVMVQGENEEPVRVRRARPSDVPRVIRFVREHVRQTWPEVSAPPGSNLVLCDFLARALAQGHSMLAEKQEIRRGWSQIRGLALGISVCPWDATMLEKWARCVSCTKSRRMIYLTAHCLRAPALYEKYKVQNILQVYLIVPKNSLKSADIVQVLAKSAIQRGRDVGFPLLRFDVNDVSIAKTLEELQLKKEWQFSYDANVLKENPQSSAIIDNNPKDAEASLEGNFVAVYTASTEAAKKMN</sequence>
<dbReference type="Gene3D" id="3.40.630.30">
    <property type="match status" value="1"/>
</dbReference>
<accession>A0A8R1WH29</accession>
<reference evidence="3" key="1">
    <citation type="journal article" date="2008" name="Insect Biochem. Mol. Biol.">
        <title>The genome of a lepidopteran model insect, the silkworm Bombyx mori.</title>
        <authorList>
            <consortium name="International Silkworm Genome Consortium"/>
        </authorList>
    </citation>
    <scope>NUCLEOTIDE SEQUENCE [LARGE SCALE GENOMIC DNA]</scope>
    <source>
        <strain evidence="3">p50T</strain>
    </source>
</reference>
<feature type="region of interest" description="Disordered" evidence="1">
    <location>
        <begin position="34"/>
        <end position="54"/>
    </location>
</feature>
<dbReference type="RefSeq" id="XP_004926383.1">
    <property type="nucleotide sequence ID" value="XM_004926326.3"/>
</dbReference>
<dbReference type="SMR" id="A0A8R1WH29"/>
<dbReference type="AlphaFoldDB" id="A0A8R1WH29"/>
<reference evidence="2" key="2">
    <citation type="submission" date="2022-06" db="UniProtKB">
        <authorList>
            <consortium name="EnsemblMetazoa"/>
        </authorList>
    </citation>
    <scope>IDENTIFICATION</scope>
    <source>
        <strain evidence="2">p50T (Dazao)</strain>
    </source>
</reference>
<dbReference type="GeneID" id="101739959"/>
<name>A0A8R1WH29_BOMMO</name>
<dbReference type="KEGG" id="bmor:101739959"/>
<dbReference type="EnsemblMetazoa" id="XM_004926326.2">
    <property type="protein sequence ID" value="XP_004926383.1"/>
    <property type="gene ID" value="LOC101739959"/>
</dbReference>
<evidence type="ECO:0000313" key="3">
    <source>
        <dbReference type="Proteomes" id="UP000005204"/>
    </source>
</evidence>
<feature type="compositionally biased region" description="Polar residues" evidence="1">
    <location>
        <begin position="34"/>
        <end position="47"/>
    </location>
</feature>
<evidence type="ECO:0000313" key="2">
    <source>
        <dbReference type="EnsemblMetazoa" id="XP_004926383.1"/>
    </source>
</evidence>
<proteinExistence type="predicted"/>
<keyword evidence="3" id="KW-1185">Reference proteome</keyword>
<dbReference type="Proteomes" id="UP000005204">
    <property type="component" value="Unassembled WGS sequence"/>
</dbReference>
<dbReference type="OMA" id="CPWDATM"/>
<dbReference type="OrthoDB" id="8193799at2759"/>
<organism evidence="2 3">
    <name type="scientific">Bombyx mori</name>
    <name type="common">Silk moth</name>
    <dbReference type="NCBI Taxonomy" id="7091"/>
    <lineage>
        <taxon>Eukaryota</taxon>
        <taxon>Metazoa</taxon>
        <taxon>Ecdysozoa</taxon>
        <taxon>Arthropoda</taxon>
        <taxon>Hexapoda</taxon>
        <taxon>Insecta</taxon>
        <taxon>Pterygota</taxon>
        <taxon>Neoptera</taxon>
        <taxon>Endopterygota</taxon>
        <taxon>Lepidoptera</taxon>
        <taxon>Glossata</taxon>
        <taxon>Ditrysia</taxon>
        <taxon>Bombycoidea</taxon>
        <taxon>Bombycidae</taxon>
        <taxon>Bombycinae</taxon>
        <taxon>Bombyx</taxon>
    </lineage>
</organism>